<dbReference type="InterPro" id="IPR018097">
    <property type="entry name" value="EGF_Ca-bd_CS"/>
</dbReference>
<dbReference type="SMART" id="SM00181">
    <property type="entry name" value="EGF"/>
    <property type="match status" value="3"/>
</dbReference>
<dbReference type="Gene3D" id="2.10.25.10">
    <property type="entry name" value="Laminin"/>
    <property type="match status" value="3"/>
</dbReference>
<dbReference type="PROSITE" id="PS50026">
    <property type="entry name" value="EGF_3"/>
    <property type="match status" value="3"/>
</dbReference>
<protein>
    <recommendedName>
        <fullName evidence="8">EGF-like domain-containing protein</fullName>
    </recommendedName>
</protein>
<sequence>MLFHIILCMFTFYTIMAVEGATTNNTAKPGCQTKCGNVTVPYPFGIGTKCALYDYFSLTCDTSSITPKLSFEDDNRQIYNISDSELRISTRVSYRCYKQNGQVDNIEWTSQTSPPTTFSTKNKFIVVGCDDYAFIEGGEESDFTSGCFGLCREAHNALDGKCLGVGCCEISIPKGLSYYNVTLRTLRNHSRVHSFNKCGYAFLVEEGMYQFGGATDLFMRPKEFVKRIESTMPRVLDWVIPSNVTCAAEVNECKGNSSCHDVEGGGGYHCKCHEGYEGNPYLDQGCQGAELKFLFLLDIDECKDHGTYPCYGTCINTIGSYNCTCPLGFFGHANITDGCQPVVVAVAAAGDKDDRDSKFPWAILMIGDDRPTMREVAVELEGLRKFTTHPWAQQETSNETRSSTLEVEQPDLYDVPLIGANTTNNIRQNQVVIPKCGNITVPYPFGIGTDCSLNHSFNLTCNTSSDEPPKLLFGELHIYNISDSELRLFTRISYSCYNEIGVVDEHIGWINLTGIFTFSVKNKFTVIGCDDVALIEGTNGADFTSGCLGLCSNASDVPKGECSGIGCCQTSIPKGLSYYDVTVGSLNNHSKVLSFNECGYGFLVEEGTFEFGGVDDLSADYVNYRKKIRTTMPVVVDWVIQAEEKCGDMVNECKGKSSCYDVEEGGGGYRCKCNDGYEGNPYLDKGCQDIDECKDNGTYPSLLWYLQQHHR</sequence>
<dbReference type="Pfam" id="PF13947">
    <property type="entry name" value="GUB_WAK_bind"/>
    <property type="match status" value="2"/>
</dbReference>
<keyword evidence="5 6" id="KW-1015">Disulfide bond</keyword>
<accession>A0AAP0GXK3</accession>
<dbReference type="InterPro" id="IPR000152">
    <property type="entry name" value="EGF-type_Asp/Asn_hydroxyl_site"/>
</dbReference>
<dbReference type="Proteomes" id="UP001408789">
    <property type="component" value="Unassembled WGS sequence"/>
</dbReference>
<evidence type="ECO:0000256" key="7">
    <source>
        <dbReference type="SAM" id="SignalP"/>
    </source>
</evidence>
<dbReference type="PROSITE" id="PS00010">
    <property type="entry name" value="ASX_HYDROXYL"/>
    <property type="match status" value="1"/>
</dbReference>
<dbReference type="PANTHER" id="PTHR33491">
    <property type="entry name" value="OSJNBA0016N04.9 PROTEIN"/>
    <property type="match status" value="1"/>
</dbReference>
<name>A0AAP0GXK3_9ASTR</name>
<dbReference type="SMART" id="SM00179">
    <property type="entry name" value="EGF_CA"/>
    <property type="match status" value="3"/>
</dbReference>
<feature type="signal peptide" evidence="7">
    <location>
        <begin position="1"/>
        <end position="20"/>
    </location>
</feature>
<evidence type="ECO:0000313" key="10">
    <source>
        <dbReference type="Proteomes" id="UP001408789"/>
    </source>
</evidence>
<dbReference type="InterPro" id="IPR025287">
    <property type="entry name" value="WAK_GUB"/>
</dbReference>
<dbReference type="GO" id="GO:0016020">
    <property type="term" value="C:membrane"/>
    <property type="evidence" value="ECO:0007669"/>
    <property type="project" value="UniProtKB-SubCell"/>
</dbReference>
<reference evidence="9 10" key="1">
    <citation type="submission" date="2024-04" db="EMBL/GenBank/DDBJ databases">
        <title>The reference genome of an endangered Asteraceae, Deinandra increscens subsp. villosa, native to the Central Coast of California.</title>
        <authorList>
            <person name="Guilliams M."/>
            <person name="Hasenstab-Lehman K."/>
            <person name="Meyer R."/>
            <person name="Mcevoy S."/>
        </authorList>
    </citation>
    <scope>NUCLEOTIDE SEQUENCE [LARGE SCALE GENOMIC DNA]</scope>
    <source>
        <tissue evidence="9">Leaf</tissue>
    </source>
</reference>
<feature type="domain" description="EGF-like" evidence="8">
    <location>
        <begin position="642"/>
        <end position="688"/>
    </location>
</feature>
<gene>
    <name evidence="9" type="ORF">SSX86_019783</name>
</gene>
<dbReference type="EMBL" id="JBCNJP010000019">
    <property type="protein sequence ID" value="KAK9062595.1"/>
    <property type="molecule type" value="Genomic_DNA"/>
</dbReference>
<comment type="subcellular location">
    <subcellularLocation>
        <location evidence="1">Membrane</location>
        <topology evidence="1">Single-pass membrane protein</topology>
    </subcellularLocation>
</comment>
<dbReference type="PROSITE" id="PS01187">
    <property type="entry name" value="EGF_CA"/>
    <property type="match status" value="1"/>
</dbReference>
<feature type="chain" id="PRO_5042930324" description="EGF-like domain-containing protein" evidence="7">
    <location>
        <begin position="21"/>
        <end position="711"/>
    </location>
</feature>
<feature type="domain" description="EGF-like" evidence="8">
    <location>
        <begin position="298"/>
        <end position="340"/>
    </location>
</feature>
<keyword evidence="4" id="KW-0677">Repeat</keyword>
<evidence type="ECO:0000256" key="3">
    <source>
        <dbReference type="ARBA" id="ARBA00022729"/>
    </source>
</evidence>
<proteinExistence type="predicted"/>
<evidence type="ECO:0000256" key="4">
    <source>
        <dbReference type="ARBA" id="ARBA00022737"/>
    </source>
</evidence>
<evidence type="ECO:0000259" key="8">
    <source>
        <dbReference type="PROSITE" id="PS50026"/>
    </source>
</evidence>
<dbReference type="FunFam" id="2.10.25.10:FF:000038">
    <property type="entry name" value="Fibrillin 2"/>
    <property type="match status" value="1"/>
</dbReference>
<evidence type="ECO:0000256" key="1">
    <source>
        <dbReference type="ARBA" id="ARBA00004167"/>
    </source>
</evidence>
<comment type="caution">
    <text evidence="9">The sequence shown here is derived from an EMBL/GenBank/DDBJ whole genome shotgun (WGS) entry which is preliminary data.</text>
</comment>
<dbReference type="InterPro" id="IPR049883">
    <property type="entry name" value="NOTCH1_EGF-like"/>
</dbReference>
<dbReference type="InterPro" id="IPR000742">
    <property type="entry name" value="EGF"/>
</dbReference>
<dbReference type="GO" id="GO:0005509">
    <property type="term" value="F:calcium ion binding"/>
    <property type="evidence" value="ECO:0007669"/>
    <property type="project" value="InterPro"/>
</dbReference>
<organism evidence="9 10">
    <name type="scientific">Deinandra increscens subsp. villosa</name>
    <dbReference type="NCBI Taxonomy" id="3103831"/>
    <lineage>
        <taxon>Eukaryota</taxon>
        <taxon>Viridiplantae</taxon>
        <taxon>Streptophyta</taxon>
        <taxon>Embryophyta</taxon>
        <taxon>Tracheophyta</taxon>
        <taxon>Spermatophyta</taxon>
        <taxon>Magnoliopsida</taxon>
        <taxon>eudicotyledons</taxon>
        <taxon>Gunneridae</taxon>
        <taxon>Pentapetalae</taxon>
        <taxon>asterids</taxon>
        <taxon>campanulids</taxon>
        <taxon>Asterales</taxon>
        <taxon>Asteraceae</taxon>
        <taxon>Asteroideae</taxon>
        <taxon>Heliantheae alliance</taxon>
        <taxon>Madieae</taxon>
        <taxon>Madiinae</taxon>
        <taxon>Deinandra</taxon>
    </lineage>
</organism>
<feature type="domain" description="EGF-like" evidence="8">
    <location>
        <begin position="242"/>
        <end position="287"/>
    </location>
</feature>
<comment type="caution">
    <text evidence="6">Lacks conserved residue(s) required for the propagation of feature annotation.</text>
</comment>
<keyword evidence="2 6" id="KW-0245">EGF-like domain</keyword>
<dbReference type="SUPFAM" id="SSF57196">
    <property type="entry name" value="EGF/Laminin"/>
    <property type="match status" value="1"/>
</dbReference>
<evidence type="ECO:0000256" key="5">
    <source>
        <dbReference type="ARBA" id="ARBA00023157"/>
    </source>
</evidence>
<dbReference type="AlphaFoldDB" id="A0AAP0GXK3"/>
<evidence type="ECO:0000256" key="2">
    <source>
        <dbReference type="ARBA" id="ARBA00022536"/>
    </source>
</evidence>
<evidence type="ECO:0000256" key="6">
    <source>
        <dbReference type="PROSITE-ProRule" id="PRU00076"/>
    </source>
</evidence>
<dbReference type="Pfam" id="PF07645">
    <property type="entry name" value="EGF_CA"/>
    <property type="match status" value="1"/>
</dbReference>
<dbReference type="GO" id="GO:0030247">
    <property type="term" value="F:polysaccharide binding"/>
    <property type="evidence" value="ECO:0007669"/>
    <property type="project" value="InterPro"/>
</dbReference>
<dbReference type="CDD" id="cd00054">
    <property type="entry name" value="EGF_CA"/>
    <property type="match status" value="1"/>
</dbReference>
<dbReference type="InterPro" id="IPR001881">
    <property type="entry name" value="EGF-like_Ca-bd_dom"/>
</dbReference>
<keyword evidence="10" id="KW-1185">Reference proteome</keyword>
<keyword evidence="3 7" id="KW-0732">Signal</keyword>
<feature type="disulfide bond" evidence="6">
    <location>
        <begin position="253"/>
        <end position="270"/>
    </location>
</feature>
<evidence type="ECO:0000313" key="9">
    <source>
        <dbReference type="EMBL" id="KAK9062595.1"/>
    </source>
</evidence>